<reference evidence="2" key="1">
    <citation type="journal article" date="2011" name="Genome Res.">
        <title>Phylogeny-wide analysis of social amoeba genomes highlights ancient origins for complex intercellular communication.</title>
        <authorList>
            <person name="Heidel A.J."/>
            <person name="Lawal H.M."/>
            <person name="Felder M."/>
            <person name="Schilde C."/>
            <person name="Helps N.R."/>
            <person name="Tunggal B."/>
            <person name="Rivero F."/>
            <person name="John U."/>
            <person name="Schleicher M."/>
            <person name="Eichinger L."/>
            <person name="Platzer M."/>
            <person name="Noegel A.A."/>
            <person name="Schaap P."/>
            <person name="Gloeckner G."/>
        </authorList>
    </citation>
    <scope>NUCLEOTIDE SEQUENCE [LARGE SCALE GENOMIC DNA]</scope>
    <source>
        <strain evidence="2">SH3</strain>
    </source>
</reference>
<evidence type="ECO:0000313" key="1">
    <source>
        <dbReference type="EMBL" id="EGG20945.1"/>
    </source>
</evidence>
<dbReference type="EMBL" id="GL883010">
    <property type="protein sequence ID" value="EGG20945.1"/>
    <property type="molecule type" value="Genomic_DNA"/>
</dbReference>
<accession>F4PTW6</accession>
<gene>
    <name evidence="1" type="ORF">DFA_00814</name>
</gene>
<protein>
    <submittedName>
        <fullName evidence="1">Uncharacterized protein</fullName>
    </submittedName>
</protein>
<dbReference type="GeneID" id="14874033"/>
<dbReference type="RefSeq" id="XP_004358795.1">
    <property type="nucleotide sequence ID" value="XM_004358738.1"/>
</dbReference>
<dbReference type="Proteomes" id="UP000007797">
    <property type="component" value="Unassembled WGS sequence"/>
</dbReference>
<keyword evidence="2" id="KW-1185">Reference proteome</keyword>
<dbReference type="KEGG" id="dfa:DFA_00814"/>
<evidence type="ECO:0000313" key="2">
    <source>
        <dbReference type="Proteomes" id="UP000007797"/>
    </source>
</evidence>
<dbReference type="OrthoDB" id="10614666at2759"/>
<dbReference type="AlphaFoldDB" id="F4PTW6"/>
<organism evidence="1 2">
    <name type="scientific">Cavenderia fasciculata</name>
    <name type="common">Slime mold</name>
    <name type="synonym">Dictyostelium fasciculatum</name>
    <dbReference type="NCBI Taxonomy" id="261658"/>
    <lineage>
        <taxon>Eukaryota</taxon>
        <taxon>Amoebozoa</taxon>
        <taxon>Evosea</taxon>
        <taxon>Eumycetozoa</taxon>
        <taxon>Dictyostelia</taxon>
        <taxon>Acytosteliales</taxon>
        <taxon>Cavenderiaceae</taxon>
        <taxon>Cavenderia</taxon>
    </lineage>
</organism>
<sequence length="72" mass="7992">MTDHDSLFTSLAPRIPRGHFMFKSLKSDQTSFTTLNIRDEKEGGVFQQVSASGPHPIGFINGKVIGSLWPLF</sequence>
<name>F4PTW6_CACFS</name>
<proteinExistence type="predicted"/>